<comment type="caution">
    <text evidence="2">The sequence shown here is derived from an EMBL/GenBank/DDBJ whole genome shotgun (WGS) entry which is preliminary data.</text>
</comment>
<name>A0ABD2CDH1_VESMC</name>
<reference evidence="2 3" key="1">
    <citation type="journal article" date="2024" name="Ann. Entomol. Soc. Am.">
        <title>Genomic analyses of the southern and eastern yellowjacket wasps (Hymenoptera: Vespidae) reveal evolutionary signatures of social life.</title>
        <authorList>
            <person name="Catto M.A."/>
            <person name="Caine P.B."/>
            <person name="Orr S.E."/>
            <person name="Hunt B.G."/>
            <person name="Goodisman M.A.D."/>
        </authorList>
    </citation>
    <scope>NUCLEOTIDE SEQUENCE [LARGE SCALE GENOMIC DNA]</scope>
    <source>
        <strain evidence="2">232</strain>
        <tissue evidence="2">Head and thorax</tissue>
    </source>
</reference>
<dbReference type="AlphaFoldDB" id="A0ABD2CDH1"/>
<evidence type="ECO:0000256" key="1">
    <source>
        <dbReference type="SAM" id="SignalP"/>
    </source>
</evidence>
<organism evidence="2 3">
    <name type="scientific">Vespula maculifrons</name>
    <name type="common">Eastern yellow jacket</name>
    <name type="synonym">Wasp</name>
    <dbReference type="NCBI Taxonomy" id="7453"/>
    <lineage>
        <taxon>Eukaryota</taxon>
        <taxon>Metazoa</taxon>
        <taxon>Ecdysozoa</taxon>
        <taxon>Arthropoda</taxon>
        <taxon>Hexapoda</taxon>
        <taxon>Insecta</taxon>
        <taxon>Pterygota</taxon>
        <taxon>Neoptera</taxon>
        <taxon>Endopterygota</taxon>
        <taxon>Hymenoptera</taxon>
        <taxon>Apocrita</taxon>
        <taxon>Aculeata</taxon>
        <taxon>Vespoidea</taxon>
        <taxon>Vespidae</taxon>
        <taxon>Vespinae</taxon>
        <taxon>Vespula</taxon>
    </lineage>
</organism>
<sequence length="88" mass="10231">MNTIDMGFLFRIFRLSAFANFLEISLCSRADTQRKGGMWKLRDMARTIRPIEAFAIIGFLSVAQSEKNGVPIKSRRFDIEYFVNLNDY</sequence>
<proteinExistence type="predicted"/>
<feature type="signal peptide" evidence="1">
    <location>
        <begin position="1"/>
        <end position="19"/>
    </location>
</feature>
<dbReference type="EMBL" id="JAYRBN010000056">
    <property type="protein sequence ID" value="KAL2743108.1"/>
    <property type="molecule type" value="Genomic_DNA"/>
</dbReference>
<feature type="chain" id="PRO_5044807721" evidence="1">
    <location>
        <begin position="20"/>
        <end position="88"/>
    </location>
</feature>
<dbReference type="Proteomes" id="UP001607303">
    <property type="component" value="Unassembled WGS sequence"/>
</dbReference>
<evidence type="ECO:0000313" key="3">
    <source>
        <dbReference type="Proteomes" id="UP001607303"/>
    </source>
</evidence>
<accession>A0ABD2CDH1</accession>
<gene>
    <name evidence="2" type="ORF">V1477_008597</name>
</gene>
<keyword evidence="1" id="KW-0732">Signal</keyword>
<keyword evidence="3" id="KW-1185">Reference proteome</keyword>
<protein>
    <submittedName>
        <fullName evidence="2">Uncharacterized protein</fullName>
    </submittedName>
</protein>
<evidence type="ECO:0000313" key="2">
    <source>
        <dbReference type="EMBL" id="KAL2743108.1"/>
    </source>
</evidence>